<dbReference type="PANTHER" id="PTHR21228">
    <property type="entry name" value="FAST LEU-RICH DOMAIN-CONTAINING"/>
    <property type="match status" value="1"/>
</dbReference>
<gene>
    <name evidence="4" type="ORF">ANANG_G00171190</name>
</gene>
<proteinExistence type="predicted"/>
<feature type="domain" description="FAST kinase-like protein subdomain 2" evidence="3">
    <location>
        <begin position="340"/>
        <end position="429"/>
    </location>
</feature>
<dbReference type="AlphaFoldDB" id="A0A9D3M3H2"/>
<evidence type="ECO:0000313" key="4">
    <source>
        <dbReference type="EMBL" id="KAG5841835.1"/>
    </source>
</evidence>
<dbReference type="Proteomes" id="UP001044222">
    <property type="component" value="Chromosome 9"/>
</dbReference>
<name>A0A9D3M3H2_ANGAN</name>
<dbReference type="InterPro" id="IPR013579">
    <property type="entry name" value="FAST_2"/>
</dbReference>
<comment type="caution">
    <text evidence="4">The sequence shown here is derived from an EMBL/GenBank/DDBJ whole genome shotgun (WGS) entry which is preliminary data.</text>
</comment>
<dbReference type="GO" id="GO:0000963">
    <property type="term" value="P:mitochondrial RNA processing"/>
    <property type="evidence" value="ECO:0007669"/>
    <property type="project" value="TreeGrafter"/>
</dbReference>
<dbReference type="Pfam" id="PF06743">
    <property type="entry name" value="FAST_1"/>
    <property type="match status" value="1"/>
</dbReference>
<feature type="compositionally biased region" description="Low complexity" evidence="1">
    <location>
        <begin position="591"/>
        <end position="602"/>
    </location>
</feature>
<evidence type="ECO:0000259" key="3">
    <source>
        <dbReference type="Pfam" id="PF08368"/>
    </source>
</evidence>
<evidence type="ECO:0000313" key="5">
    <source>
        <dbReference type="Proteomes" id="UP001044222"/>
    </source>
</evidence>
<dbReference type="EMBL" id="JAFIRN010000009">
    <property type="protein sequence ID" value="KAG5841835.1"/>
    <property type="molecule type" value="Genomic_DNA"/>
</dbReference>
<dbReference type="InterPro" id="IPR010622">
    <property type="entry name" value="FAST_Leu-rich"/>
</dbReference>
<keyword evidence="5" id="KW-1185">Reference proteome</keyword>
<evidence type="ECO:0008006" key="6">
    <source>
        <dbReference type="Google" id="ProtNLM"/>
    </source>
</evidence>
<dbReference type="GO" id="GO:0044528">
    <property type="term" value="P:regulation of mitochondrial mRNA stability"/>
    <property type="evidence" value="ECO:0007669"/>
    <property type="project" value="InterPro"/>
</dbReference>
<dbReference type="Pfam" id="PF08368">
    <property type="entry name" value="FAST_2"/>
    <property type="match status" value="1"/>
</dbReference>
<protein>
    <recommendedName>
        <fullName evidence="6">RAP domain-containing protein</fullName>
    </recommendedName>
</protein>
<reference evidence="4" key="1">
    <citation type="submission" date="2021-01" db="EMBL/GenBank/DDBJ databases">
        <title>A chromosome-scale assembly of European eel, Anguilla anguilla.</title>
        <authorList>
            <person name="Henkel C."/>
            <person name="Jong-Raadsen S.A."/>
            <person name="Dufour S."/>
            <person name="Weltzien F.-A."/>
            <person name="Palstra A.P."/>
            <person name="Pelster B."/>
            <person name="Spaink H.P."/>
            <person name="Van Den Thillart G.E."/>
            <person name="Jansen H."/>
            <person name="Zahm M."/>
            <person name="Klopp C."/>
            <person name="Cedric C."/>
            <person name="Louis A."/>
            <person name="Berthelot C."/>
            <person name="Parey E."/>
            <person name="Roest Crollius H."/>
            <person name="Montfort J."/>
            <person name="Robinson-Rechavi M."/>
            <person name="Bucao C."/>
            <person name="Bouchez O."/>
            <person name="Gislard M."/>
            <person name="Lluch J."/>
            <person name="Milhes M."/>
            <person name="Lampietro C."/>
            <person name="Lopez Roques C."/>
            <person name="Donnadieu C."/>
            <person name="Braasch I."/>
            <person name="Desvignes T."/>
            <person name="Postlethwait J."/>
            <person name="Bobe J."/>
            <person name="Guiguen Y."/>
            <person name="Dirks R."/>
        </authorList>
    </citation>
    <scope>NUCLEOTIDE SEQUENCE</scope>
    <source>
        <strain evidence="4">Tag_6206</strain>
        <tissue evidence="4">Liver</tissue>
    </source>
</reference>
<dbReference type="PANTHER" id="PTHR21228:SF4">
    <property type="entry name" value="FAS-ACTIVATED SERINE_THREONINE KINASE"/>
    <property type="match status" value="1"/>
</dbReference>
<evidence type="ECO:0000256" key="1">
    <source>
        <dbReference type="SAM" id="MobiDB-lite"/>
    </source>
</evidence>
<dbReference type="InterPro" id="IPR050870">
    <property type="entry name" value="FAST_kinase"/>
</dbReference>
<dbReference type="GO" id="GO:0003723">
    <property type="term" value="F:RNA binding"/>
    <property type="evidence" value="ECO:0007669"/>
    <property type="project" value="TreeGrafter"/>
</dbReference>
<organism evidence="4 5">
    <name type="scientific">Anguilla anguilla</name>
    <name type="common">European freshwater eel</name>
    <name type="synonym">Muraena anguilla</name>
    <dbReference type="NCBI Taxonomy" id="7936"/>
    <lineage>
        <taxon>Eukaryota</taxon>
        <taxon>Metazoa</taxon>
        <taxon>Chordata</taxon>
        <taxon>Craniata</taxon>
        <taxon>Vertebrata</taxon>
        <taxon>Euteleostomi</taxon>
        <taxon>Actinopterygii</taxon>
        <taxon>Neopterygii</taxon>
        <taxon>Teleostei</taxon>
        <taxon>Anguilliformes</taxon>
        <taxon>Anguillidae</taxon>
        <taxon>Anguilla</taxon>
    </lineage>
</organism>
<feature type="region of interest" description="Disordered" evidence="1">
    <location>
        <begin position="561"/>
        <end position="610"/>
    </location>
</feature>
<sequence>MKRLIERSRGVDEVLRWVTQNPGKISYNHYPIALQKIGQLLQAQQASGRGSISEQQDFQTLCGAIVNDCAKFDNFSIVNCLYAVAALGLPSDSQVVQVLEAESRSRLSQFNQKDISMVFSSSMKLHPSSQHPLIEPRGPPEQLLTNRKILRLVKHTLGSVSGVRDHEMALLDEMLSACACEASNKSLELIFSSHLFYQNRQERFIASLAEELPKKVDSITPYTMALIAKYIARHRLRETRLLDTIAEFLVKKGEYLDSKVIQKLVFPFSRMNYLPSNEAQFFSKLEAVLEVKALSSPLATVNILMSLFQLGHFPGLVLHRVFSSSFISNVTNSPYALIVRRYLSLLDAAVELEYQDYAGPRLQDAHKVLMFEHALTADEVNRKYSYKGLVAEALRQLVGEHGYKQDEVLAPGYYTDFLLWIDSSGSVLPIKAGGGASLGVVSPPCKFSPFAQLEEGAEGRAGRSWGPRIAFPAPPHPAPGPGGPAPRGGPNGAGRWTTAPTTPRRSTTPAWPRSSRWRARTAPPSAARPTAWPRAGPRGWGGAGPDSLFQFSIGKILEDEGGASVPAQGPDCDLPAFYEAVPYPEGGGRGAPSPSAAAPAGLSRDREGRR</sequence>
<dbReference type="GO" id="GO:0035770">
    <property type="term" value="C:ribonucleoprotein granule"/>
    <property type="evidence" value="ECO:0007669"/>
    <property type="project" value="TreeGrafter"/>
</dbReference>
<feature type="compositionally biased region" description="Low complexity" evidence="1">
    <location>
        <begin position="493"/>
        <end position="537"/>
    </location>
</feature>
<feature type="region of interest" description="Disordered" evidence="1">
    <location>
        <begin position="458"/>
        <end position="546"/>
    </location>
</feature>
<dbReference type="GO" id="GO:0005759">
    <property type="term" value="C:mitochondrial matrix"/>
    <property type="evidence" value="ECO:0007669"/>
    <property type="project" value="TreeGrafter"/>
</dbReference>
<feature type="compositionally biased region" description="Pro residues" evidence="1">
    <location>
        <begin position="472"/>
        <end position="484"/>
    </location>
</feature>
<feature type="domain" description="FAST kinase leucine-rich" evidence="2">
    <location>
        <begin position="261"/>
        <end position="330"/>
    </location>
</feature>
<accession>A0A9D3M3H2</accession>
<evidence type="ECO:0000259" key="2">
    <source>
        <dbReference type="Pfam" id="PF06743"/>
    </source>
</evidence>